<dbReference type="InterPro" id="IPR038765">
    <property type="entry name" value="Papain-like_cys_pep_sf"/>
</dbReference>
<gene>
    <name evidence="10" type="ORF">ACI2I3_00820</name>
</gene>
<dbReference type="PANTHER" id="PTHR34858:SF1">
    <property type="entry name" value="CYSO-CYSTEINE PEPTIDASE"/>
    <property type="match status" value="1"/>
</dbReference>
<evidence type="ECO:0000313" key="11">
    <source>
        <dbReference type="Proteomes" id="UP001620234"/>
    </source>
</evidence>
<keyword evidence="6" id="KW-0862">Zinc</keyword>
<evidence type="ECO:0000313" key="10">
    <source>
        <dbReference type="EMBL" id="MFK3999877.1"/>
    </source>
</evidence>
<dbReference type="SUPFAM" id="SSF54001">
    <property type="entry name" value="Cysteine proteinases"/>
    <property type="match status" value="1"/>
</dbReference>
<accession>A0ABW8L4Q5</accession>
<comment type="similarity">
    <text evidence="1">Belongs to the peptidase C40 family.</text>
</comment>
<keyword evidence="7" id="KW-0482">Metalloprotease</keyword>
<keyword evidence="11" id="KW-1185">Reference proteome</keyword>
<dbReference type="RefSeq" id="WP_404671797.1">
    <property type="nucleotide sequence ID" value="NZ_JBJDPD010000001.1"/>
</dbReference>
<comment type="caution">
    <text evidence="10">The sequence shown here is derived from an EMBL/GenBank/DDBJ whole genome shotgun (WGS) entry which is preliminary data.</text>
</comment>
<evidence type="ECO:0000256" key="4">
    <source>
        <dbReference type="ARBA" id="ARBA00022801"/>
    </source>
</evidence>
<evidence type="ECO:0000256" key="5">
    <source>
        <dbReference type="ARBA" id="ARBA00022807"/>
    </source>
</evidence>
<dbReference type="EMBL" id="JBJDPD010000001">
    <property type="protein sequence ID" value="MFK3999877.1"/>
    <property type="molecule type" value="Genomic_DNA"/>
</dbReference>
<keyword evidence="4" id="KW-0378">Hydrolase</keyword>
<dbReference type="Gene3D" id="3.90.1720.10">
    <property type="entry name" value="endopeptidase domain like (from Nostoc punctiforme)"/>
    <property type="match status" value="1"/>
</dbReference>
<sequence>MMLTAKIKKAITAHANAEYPREACGVIVNKEYIPCKNIAADSAQFEIDPWDLVGAAKEGEIRAYVHSHPDGNVLPSMPDRVQMNLHGLPWVITNGIDVALHKPDGYQAPLLGREYHHGLMDCYTLIKDYYQRELGITLGDYQRDDLWWESADSKPLYIDNFRAEGFIEVDNIQEHDLILCRLGRTAHVNHALVFIGDGKLKSEPTEDVIGDTLVLHHPYNRESLREIYGEQWQRRAAMIIRHKSLIK</sequence>
<evidence type="ECO:0000256" key="3">
    <source>
        <dbReference type="ARBA" id="ARBA00022723"/>
    </source>
</evidence>
<feature type="domain" description="NlpC/P60" evidence="8">
    <location>
        <begin position="112"/>
        <end position="239"/>
    </location>
</feature>
<dbReference type="SUPFAM" id="SSF102712">
    <property type="entry name" value="JAB1/MPN domain"/>
    <property type="match status" value="1"/>
</dbReference>
<dbReference type="CDD" id="cd08073">
    <property type="entry name" value="MPN_NLPC_P60"/>
    <property type="match status" value="1"/>
</dbReference>
<dbReference type="Proteomes" id="UP001620234">
    <property type="component" value="Unassembled WGS sequence"/>
</dbReference>
<dbReference type="Pfam" id="PF14464">
    <property type="entry name" value="Prok-JAB"/>
    <property type="match status" value="1"/>
</dbReference>
<keyword evidence="2" id="KW-0645">Protease</keyword>
<evidence type="ECO:0000256" key="6">
    <source>
        <dbReference type="ARBA" id="ARBA00022833"/>
    </source>
</evidence>
<evidence type="ECO:0000256" key="7">
    <source>
        <dbReference type="ARBA" id="ARBA00023049"/>
    </source>
</evidence>
<protein>
    <submittedName>
        <fullName evidence="10">C40 family peptidase</fullName>
    </submittedName>
</protein>
<keyword evidence="5" id="KW-0788">Thiol protease</keyword>
<evidence type="ECO:0000259" key="9">
    <source>
        <dbReference type="Pfam" id="PF14464"/>
    </source>
</evidence>
<dbReference type="InterPro" id="IPR028090">
    <property type="entry name" value="JAB_dom_prok"/>
</dbReference>
<evidence type="ECO:0000259" key="8">
    <source>
        <dbReference type="Pfam" id="PF00877"/>
    </source>
</evidence>
<evidence type="ECO:0000256" key="2">
    <source>
        <dbReference type="ARBA" id="ARBA00022670"/>
    </source>
</evidence>
<proteinExistence type="inferred from homology"/>
<name>A0ABW8L4Q5_9GAMM</name>
<reference evidence="10 11" key="1">
    <citation type="submission" date="2024-11" db="EMBL/GenBank/DDBJ databases">
        <title>The Natural Products Discovery Center: Release of the First 8490 Sequenced Strains for Exploring Actinobacteria Biosynthetic Diversity.</title>
        <authorList>
            <person name="Kalkreuter E."/>
            <person name="Kautsar S.A."/>
            <person name="Yang D."/>
            <person name="Bader C.D."/>
            <person name="Teijaro C.N."/>
            <person name="Fluegel L."/>
            <person name="Davis C.M."/>
            <person name="Simpson J.R."/>
            <person name="Lauterbach L."/>
            <person name="Steele A.D."/>
            <person name="Gui C."/>
            <person name="Meng S."/>
            <person name="Li G."/>
            <person name="Viehrig K."/>
            <person name="Ye F."/>
            <person name="Su P."/>
            <person name="Kiefer A.F."/>
            <person name="Nichols A."/>
            <person name="Cepeda A.J."/>
            <person name="Yan W."/>
            <person name="Fan B."/>
            <person name="Jiang Y."/>
            <person name="Adhikari A."/>
            <person name="Zheng C.-J."/>
            <person name="Schuster L."/>
            <person name="Cowan T.M."/>
            <person name="Smanski M.J."/>
            <person name="Chevrette M.G."/>
            <person name="De Carvalho L.P.S."/>
            <person name="Shen B."/>
        </authorList>
    </citation>
    <scope>NUCLEOTIDE SEQUENCE [LARGE SCALE GENOMIC DNA]</scope>
    <source>
        <strain evidence="10 11">NPDC077433</strain>
    </source>
</reference>
<keyword evidence="3" id="KW-0479">Metal-binding</keyword>
<organism evidence="10 11">
    <name type="scientific">Psychrobacter namhaensis</name>
    <dbReference type="NCBI Taxonomy" id="292734"/>
    <lineage>
        <taxon>Bacteria</taxon>
        <taxon>Pseudomonadati</taxon>
        <taxon>Pseudomonadota</taxon>
        <taxon>Gammaproteobacteria</taxon>
        <taxon>Moraxellales</taxon>
        <taxon>Moraxellaceae</taxon>
        <taxon>Psychrobacter</taxon>
    </lineage>
</organism>
<evidence type="ECO:0000256" key="1">
    <source>
        <dbReference type="ARBA" id="ARBA00007074"/>
    </source>
</evidence>
<feature type="domain" description="JAB" evidence="9">
    <location>
        <begin position="5"/>
        <end position="93"/>
    </location>
</feature>
<dbReference type="InterPro" id="IPR051929">
    <property type="entry name" value="VirAsm_ModProt"/>
</dbReference>
<dbReference type="PANTHER" id="PTHR34858">
    <property type="entry name" value="CYSO-CYSTEINE PEPTIDASE"/>
    <property type="match status" value="1"/>
</dbReference>
<dbReference type="Pfam" id="PF00877">
    <property type="entry name" value="NLPC_P60"/>
    <property type="match status" value="1"/>
</dbReference>
<dbReference type="Gene3D" id="3.40.140.10">
    <property type="entry name" value="Cytidine Deaminase, domain 2"/>
    <property type="match status" value="1"/>
</dbReference>
<dbReference type="InterPro" id="IPR000064">
    <property type="entry name" value="NLP_P60_dom"/>
</dbReference>